<protein>
    <submittedName>
        <fullName evidence="1">Conserved hypothetical lipoprotein</fullName>
    </submittedName>
</protein>
<dbReference type="KEGG" id="mlt:VC82_503"/>
<proteinExistence type="predicted"/>
<keyword evidence="1" id="KW-0449">Lipoprotein</keyword>
<dbReference type="STRING" id="516051.VC82_503"/>
<dbReference type="Gene3D" id="3.40.50.1820">
    <property type="entry name" value="alpha/beta hydrolase"/>
    <property type="match status" value="1"/>
</dbReference>
<dbReference type="HOGENOM" id="CLU_046260_0_0_10"/>
<sequence>MRKNYPLVIKKRLPYLIFLLVFQIGISQEVALRKGVIIDSVQVDDENNETFSLYLPTNFVTSKKWPVLYVFDMDGKGLQAMSMFKQAAEAKGYILASPDNINDTLSLSENMLRVGRAIDGVSRLLPIQNERLYVAGFAYGARFANITPLFLNKIRGVISCGASFMNLELLNSKRRFHFIGIVGNKDFNYIELLKLKKVLNGLKHPNQLLVFEGGHKWPDSQHFEKALTLFDLAEMAKGNIPQDSLIVNESYRQDLERFQELRSGSKLLLAEQVLDRMLAVYRPHREVDSLKKLKKELRKDKLYRALKRQENAARFKESLLKEDYVYYIEEDILTYNYNNLGWWNYQMTEINKFIYQGNAAEKRMGHRLQGFINALVEDNIFIINAENQPDEEALLFLYMLKTITDPTDYDYYLKVISLSAKKEDFGTAIFYLEEVLKRGYKDKERLYSLDHTALLRITPEYNKVIEKYLDDARYEIIDE</sequence>
<evidence type="ECO:0000313" key="2">
    <source>
        <dbReference type="Proteomes" id="UP000032726"/>
    </source>
</evidence>
<keyword evidence="2" id="KW-1185">Reference proteome</keyword>
<organism evidence="1 2">
    <name type="scientific">Flagellimonas lutaonensis</name>
    <dbReference type="NCBI Taxonomy" id="516051"/>
    <lineage>
        <taxon>Bacteria</taxon>
        <taxon>Pseudomonadati</taxon>
        <taxon>Bacteroidota</taxon>
        <taxon>Flavobacteriia</taxon>
        <taxon>Flavobacteriales</taxon>
        <taxon>Flavobacteriaceae</taxon>
        <taxon>Flagellimonas</taxon>
    </lineage>
</organism>
<evidence type="ECO:0000313" key="1">
    <source>
        <dbReference type="EMBL" id="AKA34182.1"/>
    </source>
</evidence>
<dbReference type="Proteomes" id="UP000032726">
    <property type="component" value="Chromosome"/>
</dbReference>
<dbReference type="EMBL" id="CP011071">
    <property type="protein sequence ID" value="AKA34182.1"/>
    <property type="molecule type" value="Genomic_DNA"/>
</dbReference>
<reference evidence="1 2" key="1">
    <citation type="submission" date="2015-03" db="EMBL/GenBank/DDBJ databases">
        <title>Complete genome sequence of Muricauda lutaonensis CC-HSB-11T, isolated from a coastal hot spring.</title>
        <authorList>
            <person name="Kim K.M."/>
        </authorList>
    </citation>
    <scope>NUCLEOTIDE SEQUENCE [LARGE SCALE GENOMIC DNA]</scope>
    <source>
        <strain evidence="1 2">CC-HSB-11</strain>
    </source>
</reference>
<dbReference type="RefSeq" id="WP_045800979.1">
    <property type="nucleotide sequence ID" value="NZ_CP011071.1"/>
</dbReference>
<dbReference type="PATRIC" id="fig|516051.4.peg.524"/>
<name>A0A0D5YPN4_9FLAO</name>
<dbReference type="InterPro" id="IPR029058">
    <property type="entry name" value="AB_hydrolase_fold"/>
</dbReference>
<dbReference type="SUPFAM" id="SSF53474">
    <property type="entry name" value="alpha/beta-Hydrolases"/>
    <property type="match status" value="1"/>
</dbReference>
<gene>
    <name evidence="1" type="ORF">VC82_503</name>
</gene>
<dbReference type="AlphaFoldDB" id="A0A0D5YPN4"/>
<accession>A0A0D5YPN4</accession>